<gene>
    <name evidence="1" type="ORF">BDN72DRAFT_608956</name>
</gene>
<sequence>MTLLPVELVSLILDHAAQSYSPTELAASFTSFSLVSRDWNAFAQPVLFSRFTRYKQHYTSSPLIKTLLSHHNLRPHAKALWIDGHWYHSETETKLLFALLPQMLELGIWHSGYTKLLSSSTLNDAVMASGNLTSLCLQSLEDFPIDLFDHWVSLEELYVRNTVMAGFSRFTGEPTTISQSTTGHRPRLRRLQLEIYRLDERSTLAWLAHPQCIFDLTLIRTFHLNSHLSHVADNYDEIARDLMSICAPSIEDLVVAAPSTSEQNGPLLSSSRTSVACELQRVRVLRFRFLEQGSIVEKVAVVSWITAFLSVLAQPGILEEIWIPGLLPHNHLELGQMTEAYTGFTALLTSLPFKKLQRIWIAYHEPHQKLSKDEAGQIFRQVLPGLYSTGRISIQITFPQYGRYVMRDSETWHYGLLN</sequence>
<evidence type="ECO:0000313" key="1">
    <source>
        <dbReference type="EMBL" id="TFK59483.1"/>
    </source>
</evidence>
<proteinExistence type="predicted"/>
<dbReference type="Proteomes" id="UP000308600">
    <property type="component" value="Unassembled WGS sequence"/>
</dbReference>
<evidence type="ECO:0000313" key="2">
    <source>
        <dbReference type="Proteomes" id="UP000308600"/>
    </source>
</evidence>
<reference evidence="1 2" key="1">
    <citation type="journal article" date="2019" name="Nat. Ecol. Evol.">
        <title>Megaphylogeny resolves global patterns of mushroom evolution.</title>
        <authorList>
            <person name="Varga T."/>
            <person name="Krizsan K."/>
            <person name="Foldi C."/>
            <person name="Dima B."/>
            <person name="Sanchez-Garcia M."/>
            <person name="Sanchez-Ramirez S."/>
            <person name="Szollosi G.J."/>
            <person name="Szarkandi J.G."/>
            <person name="Papp V."/>
            <person name="Albert L."/>
            <person name="Andreopoulos W."/>
            <person name="Angelini C."/>
            <person name="Antonin V."/>
            <person name="Barry K.W."/>
            <person name="Bougher N.L."/>
            <person name="Buchanan P."/>
            <person name="Buyck B."/>
            <person name="Bense V."/>
            <person name="Catcheside P."/>
            <person name="Chovatia M."/>
            <person name="Cooper J."/>
            <person name="Damon W."/>
            <person name="Desjardin D."/>
            <person name="Finy P."/>
            <person name="Geml J."/>
            <person name="Haridas S."/>
            <person name="Hughes K."/>
            <person name="Justo A."/>
            <person name="Karasinski D."/>
            <person name="Kautmanova I."/>
            <person name="Kiss B."/>
            <person name="Kocsube S."/>
            <person name="Kotiranta H."/>
            <person name="LaButti K.M."/>
            <person name="Lechner B.E."/>
            <person name="Liimatainen K."/>
            <person name="Lipzen A."/>
            <person name="Lukacs Z."/>
            <person name="Mihaltcheva S."/>
            <person name="Morgado L.N."/>
            <person name="Niskanen T."/>
            <person name="Noordeloos M.E."/>
            <person name="Ohm R.A."/>
            <person name="Ortiz-Santana B."/>
            <person name="Ovrebo C."/>
            <person name="Racz N."/>
            <person name="Riley R."/>
            <person name="Savchenko A."/>
            <person name="Shiryaev A."/>
            <person name="Soop K."/>
            <person name="Spirin V."/>
            <person name="Szebenyi C."/>
            <person name="Tomsovsky M."/>
            <person name="Tulloss R.E."/>
            <person name="Uehling J."/>
            <person name="Grigoriev I.V."/>
            <person name="Vagvolgyi C."/>
            <person name="Papp T."/>
            <person name="Martin F.M."/>
            <person name="Miettinen O."/>
            <person name="Hibbett D.S."/>
            <person name="Nagy L.G."/>
        </authorList>
    </citation>
    <scope>NUCLEOTIDE SEQUENCE [LARGE SCALE GENOMIC DNA]</scope>
    <source>
        <strain evidence="1 2">NL-1719</strain>
    </source>
</reference>
<keyword evidence="2" id="KW-1185">Reference proteome</keyword>
<name>A0ACD3A0V4_9AGAR</name>
<dbReference type="EMBL" id="ML208965">
    <property type="protein sequence ID" value="TFK59483.1"/>
    <property type="molecule type" value="Genomic_DNA"/>
</dbReference>
<organism evidence="1 2">
    <name type="scientific">Pluteus cervinus</name>
    <dbReference type="NCBI Taxonomy" id="181527"/>
    <lineage>
        <taxon>Eukaryota</taxon>
        <taxon>Fungi</taxon>
        <taxon>Dikarya</taxon>
        <taxon>Basidiomycota</taxon>
        <taxon>Agaricomycotina</taxon>
        <taxon>Agaricomycetes</taxon>
        <taxon>Agaricomycetidae</taxon>
        <taxon>Agaricales</taxon>
        <taxon>Pluteineae</taxon>
        <taxon>Pluteaceae</taxon>
        <taxon>Pluteus</taxon>
    </lineage>
</organism>
<protein>
    <submittedName>
        <fullName evidence="1">Uncharacterized protein</fullName>
    </submittedName>
</protein>
<accession>A0ACD3A0V4</accession>